<dbReference type="PANTHER" id="PTHR30560">
    <property type="entry name" value="TRIGGER FACTOR CHAPERONE AND PEPTIDYL-PROLYL CIS/TRANS ISOMERASE"/>
    <property type="match status" value="1"/>
</dbReference>
<evidence type="ECO:0000256" key="7">
    <source>
        <dbReference type="ARBA" id="ARBA00023235"/>
    </source>
</evidence>
<dbReference type="Gene3D" id="1.10.3120.10">
    <property type="entry name" value="Trigger factor, C-terminal domain"/>
    <property type="match status" value="1"/>
</dbReference>
<dbReference type="Pfam" id="PF05698">
    <property type="entry name" value="Trigger_C"/>
    <property type="match status" value="1"/>
</dbReference>
<dbReference type="AlphaFoldDB" id="A0A1E3X5I7"/>
<comment type="catalytic activity">
    <reaction evidence="1 9">
        <text>[protein]-peptidylproline (omega=180) = [protein]-peptidylproline (omega=0)</text>
        <dbReference type="Rhea" id="RHEA:16237"/>
        <dbReference type="Rhea" id="RHEA-COMP:10747"/>
        <dbReference type="Rhea" id="RHEA-COMP:10748"/>
        <dbReference type="ChEBI" id="CHEBI:83833"/>
        <dbReference type="ChEBI" id="CHEBI:83834"/>
        <dbReference type="EC" id="5.2.1.8"/>
    </reaction>
</comment>
<dbReference type="InterPro" id="IPR037041">
    <property type="entry name" value="Trigger_fac_C_sf"/>
</dbReference>
<dbReference type="InterPro" id="IPR046357">
    <property type="entry name" value="PPIase_dom_sf"/>
</dbReference>
<keyword evidence="6 9" id="KW-0143">Chaperone</keyword>
<dbReference type="GO" id="GO:0005737">
    <property type="term" value="C:cytoplasm"/>
    <property type="evidence" value="ECO:0007669"/>
    <property type="project" value="UniProtKB-SubCell"/>
</dbReference>
<evidence type="ECO:0000259" key="10">
    <source>
        <dbReference type="Pfam" id="PF05697"/>
    </source>
</evidence>
<evidence type="ECO:0000259" key="11">
    <source>
        <dbReference type="Pfam" id="PF05698"/>
    </source>
</evidence>
<evidence type="ECO:0000256" key="3">
    <source>
        <dbReference type="ARBA" id="ARBA00013194"/>
    </source>
</evidence>
<organism evidence="12 13">
    <name type="scientific">Candidatus Scalindua rubra</name>
    <dbReference type="NCBI Taxonomy" id="1872076"/>
    <lineage>
        <taxon>Bacteria</taxon>
        <taxon>Pseudomonadati</taxon>
        <taxon>Planctomycetota</taxon>
        <taxon>Candidatus Brocadiia</taxon>
        <taxon>Candidatus Brocadiales</taxon>
        <taxon>Candidatus Scalinduaceae</taxon>
        <taxon>Candidatus Scalindua</taxon>
    </lineage>
</organism>
<proteinExistence type="inferred from homology"/>
<evidence type="ECO:0000256" key="2">
    <source>
        <dbReference type="ARBA" id="ARBA00005464"/>
    </source>
</evidence>
<dbReference type="GO" id="GO:0043022">
    <property type="term" value="F:ribosome binding"/>
    <property type="evidence" value="ECO:0007669"/>
    <property type="project" value="TreeGrafter"/>
</dbReference>
<feature type="domain" description="Trigger factor C-terminal" evidence="11">
    <location>
        <begin position="304"/>
        <end position="459"/>
    </location>
</feature>
<dbReference type="NCBIfam" id="TIGR00115">
    <property type="entry name" value="tig"/>
    <property type="match status" value="1"/>
</dbReference>
<evidence type="ECO:0000256" key="5">
    <source>
        <dbReference type="ARBA" id="ARBA00023110"/>
    </source>
</evidence>
<dbReference type="EC" id="5.2.1.8" evidence="3 9"/>
<evidence type="ECO:0000256" key="6">
    <source>
        <dbReference type="ARBA" id="ARBA00023186"/>
    </source>
</evidence>
<dbReference type="InterPro" id="IPR036611">
    <property type="entry name" value="Trigger_fac_ribosome-bd_sf"/>
</dbReference>
<dbReference type="PIRSF" id="PIRSF003095">
    <property type="entry name" value="Trigger_factor"/>
    <property type="match status" value="1"/>
</dbReference>
<comment type="function">
    <text evidence="9">Involved in protein export. Acts as a chaperone by maintaining the newly synthesized protein in an open conformation. Functions as a peptidyl-prolyl cis-trans isomerase.</text>
</comment>
<keyword evidence="9" id="KW-0132">Cell division</keyword>
<feature type="domain" description="Trigger factor ribosome-binding bacterial" evidence="10">
    <location>
        <begin position="42"/>
        <end position="184"/>
    </location>
</feature>
<dbReference type="HAMAP" id="MF_00303">
    <property type="entry name" value="Trigger_factor_Tig"/>
    <property type="match status" value="1"/>
</dbReference>
<dbReference type="InterPro" id="IPR008881">
    <property type="entry name" value="Trigger_fac_ribosome-bd_bac"/>
</dbReference>
<dbReference type="GO" id="GO:0051301">
    <property type="term" value="P:cell division"/>
    <property type="evidence" value="ECO:0007669"/>
    <property type="project" value="UniProtKB-KW"/>
</dbReference>
<dbReference type="GO" id="GO:0015031">
    <property type="term" value="P:protein transport"/>
    <property type="evidence" value="ECO:0007669"/>
    <property type="project" value="UniProtKB-UniRule"/>
</dbReference>
<evidence type="ECO:0000256" key="4">
    <source>
        <dbReference type="ARBA" id="ARBA00016902"/>
    </source>
</evidence>
<comment type="domain">
    <text evidence="9">Consists of 3 domains; the N-terminus binds the ribosome, the middle domain has PPIase activity, while the C-terminus has intrinsic chaperone activity on its own.</text>
</comment>
<keyword evidence="9" id="KW-0131">Cell cycle</keyword>
<dbReference type="GO" id="GO:0003755">
    <property type="term" value="F:peptidyl-prolyl cis-trans isomerase activity"/>
    <property type="evidence" value="ECO:0007669"/>
    <property type="project" value="UniProtKB-UniRule"/>
</dbReference>
<comment type="similarity">
    <text evidence="2 9">Belongs to the FKBP-type PPIase family. Tig subfamily.</text>
</comment>
<dbReference type="InterPro" id="IPR027304">
    <property type="entry name" value="Trigger_fact/SurA_dom_sf"/>
</dbReference>
<accession>A0A1E3X5I7</accession>
<dbReference type="SUPFAM" id="SSF102735">
    <property type="entry name" value="Trigger factor ribosome-binding domain"/>
    <property type="match status" value="1"/>
</dbReference>
<name>A0A1E3X5I7_9BACT</name>
<reference evidence="12 13" key="1">
    <citation type="submission" date="2016-07" db="EMBL/GenBank/DDBJ databases">
        <title>Draft genome of Scalindua rubra, obtained from a brine-seawater interface in the Red Sea, sheds light on salt adaptation in anammox bacteria.</title>
        <authorList>
            <person name="Speth D.R."/>
            <person name="Lagkouvardos I."/>
            <person name="Wang Y."/>
            <person name="Qian P.-Y."/>
            <person name="Dutilh B.E."/>
            <person name="Jetten M.S."/>
        </authorList>
    </citation>
    <scope>NUCLEOTIDE SEQUENCE [LARGE SCALE GENOMIC DNA]</scope>
    <source>
        <strain evidence="12">BSI-1</strain>
    </source>
</reference>
<sequence length="474" mass="54430">MTVCYTLCHSRGLKPHGKQTRPDDPPVGRAGNLEFWCKIEIMNIKIEEIGPCKKLLKIEVPKEKIENEWQKQLNEVCKMANLPGFRKGKAPKKLIEKRFNDRIMEEVKRTVVSDNYQKAVEENKLSPVGEPEFGDIKLELGKPLNFEIAMEVLPTFELGEYKGIHLKKKPVSITSEDIDNALKTISRQRTQLMIVDDGKVEDEDFIICDCEVGVNGEVVWKDEDLEVMVSGSNVANINVPDLKTNLLGAKAGEKRILKVELGDKFPVEQHRNKPAKLGICVKEIKRPVSPEINDEMAKKVGYDSLDELKGFLSDRLKVEKKKLVESEMHEQVYNKLLEMANFDLPKDVIESQASKRLQKYQIDLLNKGTPLEKIQKNLEDLRNASEESVIRDFKLSLVFEHIAEKEKIYVTESEVNQRINELANMYGTEPSNMRKQLEKLDSISNLRYQMRERKTLGFLMKEATMEEVKQEGDK</sequence>
<dbReference type="SUPFAM" id="SSF109998">
    <property type="entry name" value="Triger factor/SurA peptide-binding domain-like"/>
    <property type="match status" value="1"/>
</dbReference>
<dbReference type="GO" id="GO:0051083">
    <property type="term" value="P:'de novo' cotranslational protein folding"/>
    <property type="evidence" value="ECO:0007669"/>
    <property type="project" value="TreeGrafter"/>
</dbReference>
<dbReference type="InterPro" id="IPR005215">
    <property type="entry name" value="Trig_fac"/>
</dbReference>
<keyword evidence="7 9" id="KW-0413">Isomerase</keyword>
<dbReference type="EMBL" id="MAYW01000166">
    <property type="protein sequence ID" value="ODS30875.1"/>
    <property type="molecule type" value="Genomic_DNA"/>
</dbReference>
<keyword evidence="5 9" id="KW-0697">Rotamase</keyword>
<comment type="caution">
    <text evidence="12">The sequence shown here is derived from an EMBL/GenBank/DDBJ whole genome shotgun (WGS) entry which is preliminary data.</text>
</comment>
<evidence type="ECO:0000313" key="12">
    <source>
        <dbReference type="EMBL" id="ODS30875.1"/>
    </source>
</evidence>
<dbReference type="PANTHER" id="PTHR30560:SF3">
    <property type="entry name" value="TRIGGER FACTOR-LIKE PROTEIN TIG, CHLOROPLASTIC"/>
    <property type="match status" value="1"/>
</dbReference>
<dbReference type="InterPro" id="IPR008880">
    <property type="entry name" value="Trigger_fac_C"/>
</dbReference>
<dbReference type="GO" id="GO:0044183">
    <property type="term" value="F:protein folding chaperone"/>
    <property type="evidence" value="ECO:0007669"/>
    <property type="project" value="TreeGrafter"/>
</dbReference>
<dbReference type="PATRIC" id="fig|1872076.5.peg.4781"/>
<keyword evidence="9" id="KW-0963">Cytoplasm</keyword>
<dbReference type="Gene3D" id="3.30.70.1050">
    <property type="entry name" value="Trigger factor ribosome-binding domain"/>
    <property type="match status" value="1"/>
</dbReference>
<gene>
    <name evidence="9" type="primary">tig</name>
    <name evidence="12" type="ORF">SCARUB_04004</name>
</gene>
<dbReference type="GO" id="GO:0043335">
    <property type="term" value="P:protein unfolding"/>
    <property type="evidence" value="ECO:0007669"/>
    <property type="project" value="TreeGrafter"/>
</dbReference>
<evidence type="ECO:0000256" key="8">
    <source>
        <dbReference type="ARBA" id="ARBA00029986"/>
    </source>
</evidence>
<evidence type="ECO:0000313" key="13">
    <source>
        <dbReference type="Proteomes" id="UP000094056"/>
    </source>
</evidence>
<evidence type="ECO:0000256" key="1">
    <source>
        <dbReference type="ARBA" id="ARBA00000971"/>
    </source>
</evidence>
<evidence type="ECO:0000256" key="9">
    <source>
        <dbReference type="HAMAP-Rule" id="MF_00303"/>
    </source>
</evidence>
<comment type="subcellular location">
    <subcellularLocation>
        <location evidence="9">Cytoplasm</location>
    </subcellularLocation>
    <text evidence="9">About half TF is bound to the ribosome near the polypeptide exit tunnel while the other half is free in the cytoplasm.</text>
</comment>
<dbReference type="Proteomes" id="UP000094056">
    <property type="component" value="Unassembled WGS sequence"/>
</dbReference>
<dbReference type="Gene3D" id="3.10.50.40">
    <property type="match status" value="1"/>
</dbReference>
<protein>
    <recommendedName>
        <fullName evidence="4 9">Trigger factor</fullName>
        <shortName evidence="9">TF</shortName>
        <ecNumber evidence="3 9">5.2.1.8</ecNumber>
    </recommendedName>
    <alternativeName>
        <fullName evidence="8 9">PPIase</fullName>
    </alternativeName>
</protein>
<dbReference type="SUPFAM" id="SSF54534">
    <property type="entry name" value="FKBP-like"/>
    <property type="match status" value="1"/>
</dbReference>
<dbReference type="Pfam" id="PF05697">
    <property type="entry name" value="Trigger_N"/>
    <property type="match status" value="1"/>
</dbReference>